<evidence type="ECO:0000313" key="3">
    <source>
        <dbReference type="Proteomes" id="UP000567179"/>
    </source>
</evidence>
<accession>A0A8H5B3K4</accession>
<name>A0A8H5B3K4_9AGAR</name>
<gene>
    <name evidence="2" type="ORF">D9619_006171</name>
</gene>
<evidence type="ECO:0000256" key="1">
    <source>
        <dbReference type="SAM" id="MobiDB-lite"/>
    </source>
</evidence>
<keyword evidence="3" id="KW-1185">Reference proteome</keyword>
<organism evidence="2 3">
    <name type="scientific">Psilocybe cf. subviscida</name>
    <dbReference type="NCBI Taxonomy" id="2480587"/>
    <lineage>
        <taxon>Eukaryota</taxon>
        <taxon>Fungi</taxon>
        <taxon>Dikarya</taxon>
        <taxon>Basidiomycota</taxon>
        <taxon>Agaricomycotina</taxon>
        <taxon>Agaricomycetes</taxon>
        <taxon>Agaricomycetidae</taxon>
        <taxon>Agaricales</taxon>
        <taxon>Agaricineae</taxon>
        <taxon>Strophariaceae</taxon>
        <taxon>Psilocybe</taxon>
    </lineage>
</organism>
<dbReference type="OrthoDB" id="3266344at2759"/>
<proteinExistence type="predicted"/>
<dbReference type="EMBL" id="JAACJJ010000042">
    <property type="protein sequence ID" value="KAF5316099.1"/>
    <property type="molecule type" value="Genomic_DNA"/>
</dbReference>
<feature type="region of interest" description="Disordered" evidence="1">
    <location>
        <begin position="108"/>
        <end position="136"/>
    </location>
</feature>
<feature type="region of interest" description="Disordered" evidence="1">
    <location>
        <begin position="70"/>
        <end position="92"/>
    </location>
</feature>
<sequence>MDAKKANFDASHELEELLLEDNPLKAKARKANQDNLSDEMKQMEEQFTSYDFKKMQRRSYYPHNQHLISTATGTSSGLASSRPATPADDLRGLSSDIGLRVVGSEDGGIGGMSMHGNGSVNGSSIGMHGRQEKEYP</sequence>
<reference evidence="2 3" key="1">
    <citation type="journal article" date="2020" name="ISME J.">
        <title>Uncovering the hidden diversity of litter-decomposition mechanisms in mushroom-forming fungi.</title>
        <authorList>
            <person name="Floudas D."/>
            <person name="Bentzer J."/>
            <person name="Ahren D."/>
            <person name="Johansson T."/>
            <person name="Persson P."/>
            <person name="Tunlid A."/>
        </authorList>
    </citation>
    <scope>NUCLEOTIDE SEQUENCE [LARGE SCALE GENOMIC DNA]</scope>
    <source>
        <strain evidence="2 3">CBS 101986</strain>
    </source>
</reference>
<feature type="compositionally biased region" description="Low complexity" evidence="1">
    <location>
        <begin position="70"/>
        <end position="81"/>
    </location>
</feature>
<protein>
    <submittedName>
        <fullName evidence="2">Uncharacterized protein</fullName>
    </submittedName>
</protein>
<dbReference type="Proteomes" id="UP000567179">
    <property type="component" value="Unassembled WGS sequence"/>
</dbReference>
<comment type="caution">
    <text evidence="2">The sequence shown here is derived from an EMBL/GenBank/DDBJ whole genome shotgun (WGS) entry which is preliminary data.</text>
</comment>
<evidence type="ECO:0000313" key="2">
    <source>
        <dbReference type="EMBL" id="KAF5316099.1"/>
    </source>
</evidence>
<dbReference type="AlphaFoldDB" id="A0A8H5B3K4"/>